<evidence type="ECO:0000256" key="3">
    <source>
        <dbReference type="ARBA" id="ARBA00022801"/>
    </source>
</evidence>
<dbReference type="Pfam" id="PF02881">
    <property type="entry name" value="SRP54_N"/>
    <property type="match status" value="1"/>
</dbReference>
<dbReference type="Pfam" id="PF02978">
    <property type="entry name" value="SRP_SPB"/>
    <property type="match status" value="1"/>
</dbReference>
<evidence type="ECO:0000313" key="12">
    <source>
        <dbReference type="EMBL" id="ETO13628.1"/>
    </source>
</evidence>
<dbReference type="SMART" id="SM00962">
    <property type="entry name" value="SRP54"/>
    <property type="match status" value="1"/>
</dbReference>
<sequence>MVLAELGSSLANALTKINRASKIDEKTLQILISDIEQALLSADVSTKLVERLKANIREKLRLSELPAGVDVKRVIEKVEITNLLDSKRKAYIPKRGKTNVIMFVGLQGSGKTTTCTKLGYYYRVRGWKVGLVCCDTFRAGAFDQLEQNATKARINFYGDRNEVDPVKIALEGVKRFKEKKFEIIIVDTSGRHKQEESLFEEMEMISHAVVCLVYPLHQKKKKPNDTILVVDSTNGQQLEAQAEAFRKRVDVASVIITKLDGHAKGGGALSAVAVTQAPIIFIGVGEHINELQKFDTQRFVNRILGRGDIATIVEELKEHKLDDQKELMEKIQKGIFTLRMMRDQFQNILKIGSFSSIMQMIPGLNNLPKESEDASQQRLQNFLVLMDSMTAEELDGDIALIETSPSRQRRICRGAGVHVNFIFELIMVYKPFAGFAKNMKNMPFAKNGEMPKNPTQMANMLPDSVLKQIGGMSGFMNLLKKFQNADAESALQSMQNVQARTKGMQRMAKAQRRRR</sequence>
<dbReference type="InterPro" id="IPR000897">
    <property type="entry name" value="SRP54_GTPase_dom"/>
</dbReference>
<keyword evidence="13" id="KW-1185">Reference proteome</keyword>
<evidence type="ECO:0000256" key="7">
    <source>
        <dbReference type="ARBA" id="ARBA00023274"/>
    </source>
</evidence>
<evidence type="ECO:0000256" key="9">
    <source>
        <dbReference type="ARBA" id="ARBA00048157"/>
    </source>
</evidence>
<keyword evidence="2" id="KW-0547">Nucleotide-binding</keyword>
<dbReference type="AlphaFoldDB" id="X6MHY8"/>
<evidence type="ECO:0000256" key="5">
    <source>
        <dbReference type="ARBA" id="ARBA00023134"/>
    </source>
</evidence>
<dbReference type="SUPFAM" id="SSF47446">
    <property type="entry name" value="Signal peptide-binding domain"/>
    <property type="match status" value="1"/>
</dbReference>
<dbReference type="InterPro" id="IPR036891">
    <property type="entry name" value="Signal_recog_part_SRP54_M_sf"/>
</dbReference>
<dbReference type="GO" id="GO:0005829">
    <property type="term" value="C:cytosol"/>
    <property type="evidence" value="ECO:0007669"/>
    <property type="project" value="TreeGrafter"/>
</dbReference>
<dbReference type="FunFam" id="3.40.50.300:FF:000022">
    <property type="entry name" value="Signal recognition particle 54 kDa subunit"/>
    <property type="match status" value="1"/>
</dbReference>
<feature type="domain" description="SRP54-type proteins GTP-binding" evidence="11">
    <location>
        <begin position="278"/>
        <end position="291"/>
    </location>
</feature>
<organism evidence="12 13">
    <name type="scientific">Reticulomyxa filosa</name>
    <dbReference type="NCBI Taxonomy" id="46433"/>
    <lineage>
        <taxon>Eukaryota</taxon>
        <taxon>Sar</taxon>
        <taxon>Rhizaria</taxon>
        <taxon>Retaria</taxon>
        <taxon>Foraminifera</taxon>
        <taxon>Monothalamids</taxon>
        <taxon>Reticulomyxidae</taxon>
        <taxon>Reticulomyxa</taxon>
    </lineage>
</organism>
<reference evidence="12 13" key="1">
    <citation type="journal article" date="2013" name="Curr. Biol.">
        <title>The Genome of the Foraminiferan Reticulomyxa filosa.</title>
        <authorList>
            <person name="Glockner G."/>
            <person name="Hulsmann N."/>
            <person name="Schleicher M."/>
            <person name="Noegel A.A."/>
            <person name="Eichinger L."/>
            <person name="Gallinger C."/>
            <person name="Pawlowski J."/>
            <person name="Sierra R."/>
            <person name="Euteneuer U."/>
            <person name="Pillet L."/>
            <person name="Moustafa A."/>
            <person name="Platzer M."/>
            <person name="Groth M."/>
            <person name="Szafranski K."/>
            <person name="Schliwa M."/>
        </authorList>
    </citation>
    <scope>NUCLEOTIDE SEQUENCE [LARGE SCALE GENOMIC DNA]</scope>
</reference>
<dbReference type="Proteomes" id="UP000023152">
    <property type="component" value="Unassembled WGS sequence"/>
</dbReference>
<feature type="region of interest" description="Disordered" evidence="10">
    <location>
        <begin position="495"/>
        <end position="515"/>
    </location>
</feature>
<comment type="catalytic activity">
    <reaction evidence="9">
        <text>GTP + H2O = GDP + phosphate + H(+)</text>
        <dbReference type="Rhea" id="RHEA:19669"/>
        <dbReference type="ChEBI" id="CHEBI:15377"/>
        <dbReference type="ChEBI" id="CHEBI:15378"/>
        <dbReference type="ChEBI" id="CHEBI:37565"/>
        <dbReference type="ChEBI" id="CHEBI:43474"/>
        <dbReference type="ChEBI" id="CHEBI:58189"/>
        <dbReference type="EC" id="3.6.5.4"/>
    </reaction>
    <physiologicalReaction direction="left-to-right" evidence="9">
        <dbReference type="Rhea" id="RHEA:19670"/>
    </physiologicalReaction>
</comment>
<keyword evidence="4" id="KW-0694">RNA-binding</keyword>
<dbReference type="Gene3D" id="1.10.260.30">
    <property type="entry name" value="Signal recognition particle, SRP54 subunit, M-domain"/>
    <property type="match status" value="1"/>
</dbReference>
<dbReference type="Pfam" id="PF00448">
    <property type="entry name" value="SRP54"/>
    <property type="match status" value="1"/>
</dbReference>
<evidence type="ECO:0000313" key="13">
    <source>
        <dbReference type="Proteomes" id="UP000023152"/>
    </source>
</evidence>
<dbReference type="CDD" id="cd17875">
    <property type="entry name" value="SRP54_G"/>
    <property type="match status" value="1"/>
</dbReference>
<dbReference type="PANTHER" id="PTHR11564:SF5">
    <property type="entry name" value="SIGNAL RECOGNITION PARTICLE SUBUNIT SRP54"/>
    <property type="match status" value="1"/>
</dbReference>
<comment type="similarity">
    <text evidence="1">Belongs to the GTP-binding SRP family. SRP54 subfamily.</text>
</comment>
<dbReference type="EMBL" id="ASPP01020487">
    <property type="protein sequence ID" value="ETO13628.1"/>
    <property type="molecule type" value="Genomic_DNA"/>
</dbReference>
<dbReference type="GO" id="GO:0003924">
    <property type="term" value="F:GTPase activity"/>
    <property type="evidence" value="ECO:0007669"/>
    <property type="project" value="InterPro"/>
</dbReference>
<dbReference type="HAMAP" id="MF_00306">
    <property type="entry name" value="SRP54"/>
    <property type="match status" value="1"/>
</dbReference>
<evidence type="ECO:0000256" key="6">
    <source>
        <dbReference type="ARBA" id="ARBA00023135"/>
    </source>
</evidence>
<keyword evidence="5" id="KW-0342">GTP-binding</keyword>
<dbReference type="SUPFAM" id="SSF52540">
    <property type="entry name" value="P-loop containing nucleoside triphosphate hydrolases"/>
    <property type="match status" value="1"/>
</dbReference>
<dbReference type="OMA" id="MTIFVMD"/>
<evidence type="ECO:0000256" key="1">
    <source>
        <dbReference type="ARBA" id="ARBA00005450"/>
    </source>
</evidence>
<protein>
    <recommendedName>
        <fullName evidence="8">signal-recognition-particle GTPase</fullName>
        <ecNumber evidence="8">3.6.5.4</ecNumber>
    </recommendedName>
</protein>
<evidence type="ECO:0000256" key="2">
    <source>
        <dbReference type="ARBA" id="ARBA00022741"/>
    </source>
</evidence>
<dbReference type="InterPro" id="IPR013822">
    <property type="entry name" value="Signal_recog_particl_SRP54_hlx"/>
</dbReference>
<dbReference type="Gene3D" id="3.40.50.300">
    <property type="entry name" value="P-loop containing nucleotide triphosphate hydrolases"/>
    <property type="match status" value="1"/>
</dbReference>
<evidence type="ECO:0000256" key="4">
    <source>
        <dbReference type="ARBA" id="ARBA00022884"/>
    </source>
</evidence>
<name>X6MHY8_RETFI</name>
<evidence type="ECO:0000256" key="8">
    <source>
        <dbReference type="ARBA" id="ARBA00035672"/>
    </source>
</evidence>
<dbReference type="InterPro" id="IPR022941">
    <property type="entry name" value="SRP54"/>
</dbReference>
<dbReference type="InterPro" id="IPR027417">
    <property type="entry name" value="P-loop_NTPase"/>
</dbReference>
<keyword evidence="7" id="KW-0687">Ribonucleoprotein</keyword>
<comment type="caution">
    <text evidence="12">The sequence shown here is derived from an EMBL/GenBank/DDBJ whole genome shotgun (WGS) entry which is preliminary data.</text>
</comment>
<dbReference type="Gene3D" id="1.20.120.140">
    <property type="entry name" value="Signal recognition particle SRP54, nucleotide-binding domain"/>
    <property type="match status" value="1"/>
</dbReference>
<proteinExistence type="inferred from homology"/>
<dbReference type="GO" id="GO:0008312">
    <property type="term" value="F:7S RNA binding"/>
    <property type="evidence" value="ECO:0007669"/>
    <property type="project" value="InterPro"/>
</dbReference>
<accession>X6MHY8</accession>
<dbReference type="EC" id="3.6.5.4" evidence="8"/>
<dbReference type="GO" id="GO:0005525">
    <property type="term" value="F:GTP binding"/>
    <property type="evidence" value="ECO:0007669"/>
    <property type="project" value="UniProtKB-KW"/>
</dbReference>
<evidence type="ECO:0000256" key="10">
    <source>
        <dbReference type="SAM" id="MobiDB-lite"/>
    </source>
</evidence>
<dbReference type="GO" id="GO:0005786">
    <property type="term" value="C:signal recognition particle, endoplasmic reticulum targeting"/>
    <property type="evidence" value="ECO:0007669"/>
    <property type="project" value="UniProtKB-KW"/>
</dbReference>
<evidence type="ECO:0000259" key="11">
    <source>
        <dbReference type="PROSITE" id="PS00300"/>
    </source>
</evidence>
<keyword evidence="3" id="KW-0378">Hydrolase</keyword>
<dbReference type="InterPro" id="IPR042101">
    <property type="entry name" value="SRP54_N_sf"/>
</dbReference>
<gene>
    <name evidence="12" type="ORF">RFI_23737</name>
</gene>
<dbReference type="InterPro" id="IPR003593">
    <property type="entry name" value="AAA+_ATPase"/>
</dbReference>
<dbReference type="GO" id="GO:0006616">
    <property type="term" value="P:SRP-dependent cotranslational protein targeting to membrane, translocation"/>
    <property type="evidence" value="ECO:0007669"/>
    <property type="project" value="TreeGrafter"/>
</dbReference>
<dbReference type="SMART" id="SM00963">
    <property type="entry name" value="SRP54_N"/>
    <property type="match status" value="1"/>
</dbReference>
<dbReference type="InterPro" id="IPR004125">
    <property type="entry name" value="Signal_recog_particle_SRP54_M"/>
</dbReference>
<dbReference type="PROSITE" id="PS00300">
    <property type="entry name" value="SRP54"/>
    <property type="match status" value="1"/>
</dbReference>
<dbReference type="PANTHER" id="PTHR11564">
    <property type="entry name" value="SIGNAL RECOGNITION PARTICLE 54K PROTEIN SRP54"/>
    <property type="match status" value="1"/>
</dbReference>
<dbReference type="OrthoDB" id="10250817at2759"/>
<keyword evidence="6" id="KW-0733">Signal recognition particle</keyword>
<dbReference type="GO" id="GO:0030942">
    <property type="term" value="F:endoplasmic reticulum signal peptide binding"/>
    <property type="evidence" value="ECO:0007669"/>
    <property type="project" value="TreeGrafter"/>
</dbReference>
<dbReference type="SMART" id="SM00382">
    <property type="entry name" value="AAA"/>
    <property type="match status" value="1"/>
</dbReference>